<evidence type="ECO:0000313" key="2">
    <source>
        <dbReference type="Proteomes" id="UP001050975"/>
    </source>
</evidence>
<evidence type="ECO:0000313" key="1">
    <source>
        <dbReference type="EMBL" id="GET39771.1"/>
    </source>
</evidence>
<comment type="caution">
    <text evidence="1">The sequence shown here is derived from an EMBL/GenBank/DDBJ whole genome shotgun (WGS) entry which is preliminary data.</text>
</comment>
<dbReference type="AlphaFoldDB" id="A0AAV3XE76"/>
<accession>A0AAV3XE76</accession>
<name>A0AAV3XE76_9CYAN</name>
<dbReference type="EMBL" id="BLAY01000074">
    <property type="protein sequence ID" value="GET39771.1"/>
    <property type="molecule type" value="Genomic_DNA"/>
</dbReference>
<sequence>MELIPRRVSGVVQDLSLYRSNDKNMVLQDHFHPPLSIRRHWHAFHNAWATYIASELNQKLPANYFAEPNVQFGIEIDVAAFEEPTNGESAISLTTNSYDEWTPPIPDQTIPFIPNYETVEIGIFNTEAGPIIAGAIELVSPANKERTTHRNAFVSKCETYLRQGIGLAIVDVVTGRKANLHDELLTRLLGDNALLLNADLYAVSYRPIERNGQPSLDIWQKEISVGKALPTLPLWLHGEICLPVDFNAAYERTCREQRIVI</sequence>
<proteinExistence type="predicted"/>
<dbReference type="Proteomes" id="UP001050975">
    <property type="component" value="Unassembled WGS sequence"/>
</dbReference>
<evidence type="ECO:0008006" key="3">
    <source>
        <dbReference type="Google" id="ProtNLM"/>
    </source>
</evidence>
<reference evidence="1" key="1">
    <citation type="submission" date="2019-10" db="EMBL/GenBank/DDBJ databases">
        <title>Draft genome sequece of Microseira wollei NIES-4236.</title>
        <authorList>
            <person name="Yamaguchi H."/>
            <person name="Suzuki S."/>
            <person name="Kawachi M."/>
        </authorList>
    </citation>
    <scope>NUCLEOTIDE SEQUENCE</scope>
    <source>
        <strain evidence="1">NIES-4236</strain>
    </source>
</reference>
<keyword evidence="2" id="KW-1185">Reference proteome</keyword>
<dbReference type="RefSeq" id="WP_226585314.1">
    <property type="nucleotide sequence ID" value="NZ_BLAY01000074.1"/>
</dbReference>
<gene>
    <name evidence="1" type="ORF">MiSe_45430</name>
</gene>
<organism evidence="1 2">
    <name type="scientific">Microseira wollei NIES-4236</name>
    <dbReference type="NCBI Taxonomy" id="2530354"/>
    <lineage>
        <taxon>Bacteria</taxon>
        <taxon>Bacillati</taxon>
        <taxon>Cyanobacteriota</taxon>
        <taxon>Cyanophyceae</taxon>
        <taxon>Oscillatoriophycideae</taxon>
        <taxon>Aerosakkonematales</taxon>
        <taxon>Aerosakkonemataceae</taxon>
        <taxon>Microseira</taxon>
    </lineage>
</organism>
<dbReference type="InterPro" id="IPR025132">
    <property type="entry name" value="DUF4058"/>
</dbReference>
<dbReference type="Pfam" id="PF13267">
    <property type="entry name" value="DUF4058"/>
    <property type="match status" value="1"/>
</dbReference>
<protein>
    <recommendedName>
        <fullName evidence="3">DUF4058 domain-containing protein</fullName>
    </recommendedName>
</protein>